<accession>A0A2T5GG94</accession>
<dbReference type="AlphaFoldDB" id="A0A2T5GG94"/>
<dbReference type="PANTHER" id="PTHR43284:SF1">
    <property type="entry name" value="ASPARAGINE SYNTHETASE"/>
    <property type="match status" value="1"/>
</dbReference>
<dbReference type="InterPro" id="IPR051786">
    <property type="entry name" value="ASN_synthetase/amidase"/>
</dbReference>
<feature type="domain" description="Asparagine synthetase" evidence="4">
    <location>
        <begin position="461"/>
        <end position="581"/>
    </location>
</feature>
<dbReference type="GO" id="GO:0005829">
    <property type="term" value="C:cytosol"/>
    <property type="evidence" value="ECO:0007669"/>
    <property type="project" value="TreeGrafter"/>
</dbReference>
<dbReference type="GO" id="GO:0006529">
    <property type="term" value="P:asparagine biosynthetic process"/>
    <property type="evidence" value="ECO:0007669"/>
    <property type="project" value="InterPro"/>
</dbReference>
<comment type="pathway">
    <text evidence="1">Amino-acid biosynthesis; L-asparagine biosynthesis; L-asparagine from L-aspartate (L-Gln route): step 1/1.</text>
</comment>
<dbReference type="InterPro" id="IPR029055">
    <property type="entry name" value="Ntn_hydrolases_N"/>
</dbReference>
<dbReference type="SUPFAM" id="SSF56235">
    <property type="entry name" value="N-terminal nucleophile aminohydrolases (Ntn hydrolases)"/>
    <property type="match status" value="1"/>
</dbReference>
<dbReference type="InterPro" id="IPR014729">
    <property type="entry name" value="Rossmann-like_a/b/a_fold"/>
</dbReference>
<evidence type="ECO:0000313" key="5">
    <source>
        <dbReference type="EMBL" id="PTQ58335.1"/>
    </source>
</evidence>
<keyword evidence="6" id="KW-1185">Reference proteome</keyword>
<gene>
    <name evidence="5" type="ORF">C8J26_3936</name>
</gene>
<dbReference type="InterPro" id="IPR001962">
    <property type="entry name" value="Asn_synthase"/>
</dbReference>
<protein>
    <recommendedName>
        <fullName evidence="2">asparagine synthase (glutamine-hydrolyzing)</fullName>
        <ecNumber evidence="2">6.3.5.4</ecNumber>
    </recommendedName>
</protein>
<reference evidence="5 6" key="1">
    <citation type="submission" date="2018-04" db="EMBL/GenBank/DDBJ databases">
        <title>Genomic Encyclopedia of Type Strains, Phase III (KMG-III): the genomes of soil and plant-associated and newly described type strains.</title>
        <authorList>
            <person name="Whitman W."/>
        </authorList>
    </citation>
    <scope>NUCLEOTIDE SEQUENCE [LARGE SCALE GENOMIC DNA]</scope>
    <source>
        <strain evidence="5 6">MA101b</strain>
    </source>
</reference>
<dbReference type="Proteomes" id="UP000244189">
    <property type="component" value="Unassembled WGS sequence"/>
</dbReference>
<dbReference type="EMBL" id="QAOG01000009">
    <property type="protein sequence ID" value="PTQ58335.1"/>
    <property type="molecule type" value="Genomic_DNA"/>
</dbReference>
<proteinExistence type="predicted"/>
<sequence>MLSSGIYGLFRLDDGPVDPRDADALGIGCGDLSGAAFVHAVDPHDPNALHRVEADGALTILVGHIEEPQALAARLNVAPTLPAALLARAALDRFGGETAAEMIGEWSLLHWDRRDRRLVLTMSAARRDRLFFAVDGPRVAVAPNLFALSRIAWIGNRLDEAGLLVSIGRADLRAALREEMGDRTMLAKVRQLEPATRLTITADGIRCDAAAILVPQPRWTGSFDDAVVAAEETMRTILRARIARTAVPGVLLSGGLDSSTIAWLAARERAAEQRMILLTSVAPPGSGLADEAAFADAVADRIGLTAEHVSPPEDADIYRPSDAILGGASRPPMPVRHCLTETFQARGKALGATALFDGSFGEATLTGKFALTTMRQRLRGTAGRLRRALAGAVEEPARHGPFHVRLSPVRLAALPAAMRAPPPAMVENEIRRPRDAWGYLPGADKALLHPNEFYPGALRMEFPFRDVRLLRLFAGFPAGFLVHDGLDRAPVRHMLAGHLPDMIRLRRSGRPASPDHMARLQRQASAARGRIATFRKAEVQEWIDLDWLDQMLATIAARGPANFAESYEVQLTAITAEFLTWWRARS</sequence>
<evidence type="ECO:0000256" key="3">
    <source>
        <dbReference type="ARBA" id="ARBA00048741"/>
    </source>
</evidence>
<comment type="caution">
    <text evidence="5">The sequence shown here is derived from an EMBL/GenBank/DDBJ whole genome shotgun (WGS) entry which is preliminary data.</text>
</comment>
<dbReference type="GO" id="GO:0004066">
    <property type="term" value="F:asparagine synthase (glutamine-hydrolyzing) activity"/>
    <property type="evidence" value="ECO:0007669"/>
    <property type="project" value="UniProtKB-EC"/>
</dbReference>
<evidence type="ECO:0000256" key="2">
    <source>
        <dbReference type="ARBA" id="ARBA00012737"/>
    </source>
</evidence>
<comment type="catalytic activity">
    <reaction evidence="3">
        <text>L-aspartate + L-glutamine + ATP + H2O = L-asparagine + L-glutamate + AMP + diphosphate + H(+)</text>
        <dbReference type="Rhea" id="RHEA:12228"/>
        <dbReference type="ChEBI" id="CHEBI:15377"/>
        <dbReference type="ChEBI" id="CHEBI:15378"/>
        <dbReference type="ChEBI" id="CHEBI:29985"/>
        <dbReference type="ChEBI" id="CHEBI:29991"/>
        <dbReference type="ChEBI" id="CHEBI:30616"/>
        <dbReference type="ChEBI" id="CHEBI:33019"/>
        <dbReference type="ChEBI" id="CHEBI:58048"/>
        <dbReference type="ChEBI" id="CHEBI:58359"/>
        <dbReference type="ChEBI" id="CHEBI:456215"/>
        <dbReference type="EC" id="6.3.5.4"/>
    </reaction>
</comment>
<name>A0A2T5GG94_9SPHN</name>
<dbReference type="PANTHER" id="PTHR43284">
    <property type="entry name" value="ASPARAGINE SYNTHETASE (GLUTAMINE-HYDROLYZING)"/>
    <property type="match status" value="1"/>
</dbReference>
<evidence type="ECO:0000313" key="6">
    <source>
        <dbReference type="Proteomes" id="UP000244189"/>
    </source>
</evidence>
<organism evidence="5 6">
    <name type="scientific">Sphingomonas aurantiaca</name>
    <dbReference type="NCBI Taxonomy" id="185949"/>
    <lineage>
        <taxon>Bacteria</taxon>
        <taxon>Pseudomonadati</taxon>
        <taxon>Pseudomonadota</taxon>
        <taxon>Alphaproteobacteria</taxon>
        <taxon>Sphingomonadales</taxon>
        <taxon>Sphingomonadaceae</taxon>
        <taxon>Sphingomonas</taxon>
    </lineage>
</organism>
<evidence type="ECO:0000259" key="4">
    <source>
        <dbReference type="Pfam" id="PF00733"/>
    </source>
</evidence>
<dbReference type="Gene3D" id="3.40.50.620">
    <property type="entry name" value="HUPs"/>
    <property type="match status" value="1"/>
</dbReference>
<evidence type="ECO:0000256" key="1">
    <source>
        <dbReference type="ARBA" id="ARBA00005187"/>
    </source>
</evidence>
<dbReference type="SUPFAM" id="SSF52402">
    <property type="entry name" value="Adenine nucleotide alpha hydrolases-like"/>
    <property type="match status" value="1"/>
</dbReference>
<feature type="domain" description="Asparagine synthetase" evidence="4">
    <location>
        <begin position="232"/>
        <end position="313"/>
    </location>
</feature>
<dbReference type="EC" id="6.3.5.4" evidence="2"/>
<dbReference type="Pfam" id="PF00733">
    <property type="entry name" value="Asn_synthase"/>
    <property type="match status" value="2"/>
</dbReference>